<dbReference type="NCBIfam" id="TIGR00229">
    <property type="entry name" value="sensory_box"/>
    <property type="match status" value="1"/>
</dbReference>
<reference evidence="3" key="1">
    <citation type="journal article" date="2014" name="Front. Microbiol.">
        <title>High frequency of phylogenetically diverse reductive dehalogenase-homologous genes in deep subseafloor sedimentary metagenomes.</title>
        <authorList>
            <person name="Kawai M."/>
            <person name="Futagami T."/>
            <person name="Toyoda A."/>
            <person name="Takaki Y."/>
            <person name="Nishi S."/>
            <person name="Hori S."/>
            <person name="Arai W."/>
            <person name="Tsubouchi T."/>
            <person name="Morono Y."/>
            <person name="Uchiyama I."/>
            <person name="Ito T."/>
            <person name="Fujiyama A."/>
            <person name="Inagaki F."/>
            <person name="Takami H."/>
        </authorList>
    </citation>
    <scope>NUCLEOTIDE SEQUENCE</scope>
    <source>
        <strain evidence="3">Expedition CK06-06</strain>
    </source>
</reference>
<evidence type="ECO:0000313" key="3">
    <source>
        <dbReference type="EMBL" id="GAF87405.1"/>
    </source>
</evidence>
<evidence type="ECO:0000259" key="1">
    <source>
        <dbReference type="PROSITE" id="PS50112"/>
    </source>
</evidence>
<proteinExistence type="predicted"/>
<dbReference type="InterPro" id="IPR029016">
    <property type="entry name" value="GAF-like_dom_sf"/>
</dbReference>
<dbReference type="Gene3D" id="3.30.450.20">
    <property type="entry name" value="PAS domain"/>
    <property type="match status" value="1"/>
</dbReference>
<dbReference type="EMBL" id="BARS01016458">
    <property type="protein sequence ID" value="GAF87405.1"/>
    <property type="molecule type" value="Genomic_DNA"/>
</dbReference>
<protein>
    <recommendedName>
        <fullName evidence="4">PAS domain-containing protein</fullName>
    </recommendedName>
</protein>
<dbReference type="InterPro" id="IPR000700">
    <property type="entry name" value="PAS-assoc_C"/>
</dbReference>
<comment type="caution">
    <text evidence="3">The sequence shown here is derived from an EMBL/GenBank/DDBJ whole genome shotgun (WGS) entry which is preliminary data.</text>
</comment>
<accession>X0UFW1</accession>
<dbReference type="SMART" id="SM00091">
    <property type="entry name" value="PAS"/>
    <property type="match status" value="1"/>
</dbReference>
<evidence type="ECO:0008006" key="4">
    <source>
        <dbReference type="Google" id="ProtNLM"/>
    </source>
</evidence>
<name>X0UFW1_9ZZZZ</name>
<dbReference type="SUPFAM" id="SSF55785">
    <property type="entry name" value="PYP-like sensor domain (PAS domain)"/>
    <property type="match status" value="1"/>
</dbReference>
<organism evidence="3">
    <name type="scientific">marine sediment metagenome</name>
    <dbReference type="NCBI Taxonomy" id="412755"/>
    <lineage>
        <taxon>unclassified sequences</taxon>
        <taxon>metagenomes</taxon>
        <taxon>ecological metagenomes</taxon>
    </lineage>
</organism>
<dbReference type="InterPro" id="IPR035965">
    <property type="entry name" value="PAS-like_dom_sf"/>
</dbReference>
<dbReference type="SUPFAM" id="SSF55781">
    <property type="entry name" value="GAF domain-like"/>
    <property type="match status" value="1"/>
</dbReference>
<dbReference type="SMART" id="SM00086">
    <property type="entry name" value="PAC"/>
    <property type="match status" value="1"/>
</dbReference>
<dbReference type="CDD" id="cd00130">
    <property type="entry name" value="PAS"/>
    <property type="match status" value="1"/>
</dbReference>
<feature type="non-terminal residue" evidence="3">
    <location>
        <position position="280"/>
    </location>
</feature>
<feature type="non-terminal residue" evidence="3">
    <location>
        <position position="1"/>
    </location>
</feature>
<dbReference type="Gene3D" id="3.30.450.40">
    <property type="match status" value="1"/>
</dbReference>
<gene>
    <name evidence="3" type="ORF">S01H1_27084</name>
</gene>
<dbReference type="Pfam" id="PF13185">
    <property type="entry name" value="GAF_2"/>
    <property type="match status" value="1"/>
</dbReference>
<feature type="domain" description="PAS" evidence="1">
    <location>
        <begin position="5"/>
        <end position="46"/>
    </location>
</feature>
<dbReference type="PROSITE" id="PS50112">
    <property type="entry name" value="PAS"/>
    <property type="match status" value="1"/>
</dbReference>
<dbReference type="InterPro" id="IPR001610">
    <property type="entry name" value="PAC"/>
</dbReference>
<dbReference type="Pfam" id="PF13426">
    <property type="entry name" value="PAS_9"/>
    <property type="match status" value="1"/>
</dbReference>
<dbReference type="AlphaFoldDB" id="X0UFW1"/>
<feature type="domain" description="PAC" evidence="2">
    <location>
        <begin position="77"/>
        <end position="129"/>
    </location>
</feature>
<evidence type="ECO:0000259" key="2">
    <source>
        <dbReference type="PROSITE" id="PS50113"/>
    </source>
</evidence>
<dbReference type="InterPro" id="IPR003018">
    <property type="entry name" value="GAF"/>
</dbReference>
<dbReference type="InterPro" id="IPR000014">
    <property type="entry name" value="PAS"/>
</dbReference>
<dbReference type="PROSITE" id="PS50113">
    <property type="entry name" value="PAC"/>
    <property type="match status" value="1"/>
</dbReference>
<sequence length="280" mass="31516">ALRSSEKRLRSLYENVPSGIYQTTPSGKFIAVNQALVRMFGYDSAEELLTADARDLYLNIADRDHYRRELEKRGRISGIELVLKRKDGHPLTVLEHAYVTCDKKGNTLYYEGILTDISERVRMEQLQQALHRIAVAGHTGPSLPSLFNTVKEQLAPFLRWEDSFIALYSKGTDTLSLLDVNDQFRAFPAGKSLTAYVVRKGELVLLSHEEIEHMIHVGEIEATGAIPQTWLGIPLRAESDIIGILVLRDYNNEAAFSEEDLGMLELIGRQIGLSIGYRKA</sequence>